<evidence type="ECO:0000256" key="2">
    <source>
        <dbReference type="ARBA" id="ARBA00022448"/>
    </source>
</evidence>
<proteinExistence type="inferred from homology"/>
<keyword evidence="12" id="KW-1185">Reference proteome</keyword>
<keyword evidence="6 9" id="KW-1133">Transmembrane helix</keyword>
<dbReference type="PANTHER" id="PTHR35011:SF2">
    <property type="entry name" value="2,3-DIKETO-L-GULONATE TRAP TRANSPORTER SMALL PERMEASE PROTEIN YIAM"/>
    <property type="match status" value="1"/>
</dbReference>
<feature type="transmembrane region" description="Helical" evidence="9">
    <location>
        <begin position="162"/>
        <end position="180"/>
    </location>
</feature>
<evidence type="ECO:0000256" key="3">
    <source>
        <dbReference type="ARBA" id="ARBA00022475"/>
    </source>
</evidence>
<comment type="subunit">
    <text evidence="9">The complex comprises the extracytoplasmic solute receptor protein and the two transmembrane proteins.</text>
</comment>
<evidence type="ECO:0000256" key="5">
    <source>
        <dbReference type="ARBA" id="ARBA00022692"/>
    </source>
</evidence>
<dbReference type="EMBL" id="RJUL01000001">
    <property type="protein sequence ID" value="ROQ30584.1"/>
    <property type="molecule type" value="Genomic_DNA"/>
</dbReference>
<dbReference type="Pfam" id="PF04290">
    <property type="entry name" value="DctQ"/>
    <property type="match status" value="1"/>
</dbReference>
<dbReference type="RefSeq" id="WP_050657864.1">
    <property type="nucleotide sequence ID" value="NZ_JBLXAC010000002.1"/>
</dbReference>
<evidence type="ECO:0000256" key="7">
    <source>
        <dbReference type="ARBA" id="ARBA00023136"/>
    </source>
</evidence>
<keyword evidence="4 9" id="KW-0997">Cell inner membrane</keyword>
<evidence type="ECO:0000256" key="9">
    <source>
        <dbReference type="RuleBase" id="RU369079"/>
    </source>
</evidence>
<comment type="similarity">
    <text evidence="8 9">Belongs to the TRAP transporter small permease family.</text>
</comment>
<protein>
    <recommendedName>
        <fullName evidence="9">TRAP transporter small permease protein</fullName>
    </recommendedName>
</protein>
<comment type="function">
    <text evidence="9">Part of the tripartite ATP-independent periplasmic (TRAP) transport system.</text>
</comment>
<dbReference type="InterPro" id="IPR055348">
    <property type="entry name" value="DctQ"/>
</dbReference>
<keyword evidence="7 9" id="KW-0472">Membrane</keyword>
<dbReference type="PANTHER" id="PTHR35011">
    <property type="entry name" value="2,3-DIKETO-L-GULONATE TRAP TRANSPORTER SMALL PERMEASE PROTEIN YIAM"/>
    <property type="match status" value="1"/>
</dbReference>
<comment type="caution">
    <text evidence="11">The sequence shown here is derived from an EMBL/GenBank/DDBJ whole genome shotgun (WGS) entry which is preliminary data.</text>
</comment>
<evidence type="ECO:0000313" key="11">
    <source>
        <dbReference type="EMBL" id="ROQ30584.1"/>
    </source>
</evidence>
<dbReference type="GO" id="GO:0015740">
    <property type="term" value="P:C4-dicarboxylate transport"/>
    <property type="evidence" value="ECO:0007669"/>
    <property type="project" value="TreeGrafter"/>
</dbReference>
<feature type="transmembrane region" description="Helical" evidence="9">
    <location>
        <begin position="118"/>
        <end position="142"/>
    </location>
</feature>
<gene>
    <name evidence="11" type="ORF">EDC28_101270</name>
</gene>
<keyword evidence="5 9" id="KW-0812">Transmembrane</keyword>
<evidence type="ECO:0000256" key="8">
    <source>
        <dbReference type="ARBA" id="ARBA00038436"/>
    </source>
</evidence>
<comment type="subcellular location">
    <subcellularLocation>
        <location evidence="1 9">Cell inner membrane</location>
        <topology evidence="1 9">Multi-pass membrane protein</topology>
    </subcellularLocation>
</comment>
<name>A0A3N1PF56_9GAMM</name>
<evidence type="ECO:0000259" key="10">
    <source>
        <dbReference type="Pfam" id="PF04290"/>
    </source>
</evidence>
<accession>A0A3N1PF56</accession>
<feature type="domain" description="Tripartite ATP-independent periplasmic transporters DctQ component" evidence="10">
    <location>
        <begin position="70"/>
        <end position="189"/>
    </location>
</feature>
<organism evidence="11 12">
    <name type="scientific">Gallaecimonas pentaromativorans</name>
    <dbReference type="NCBI Taxonomy" id="584787"/>
    <lineage>
        <taxon>Bacteria</taxon>
        <taxon>Pseudomonadati</taxon>
        <taxon>Pseudomonadota</taxon>
        <taxon>Gammaproteobacteria</taxon>
        <taxon>Enterobacterales</taxon>
        <taxon>Gallaecimonadaceae</taxon>
        <taxon>Gallaecimonas</taxon>
    </lineage>
</organism>
<reference evidence="11 12" key="1">
    <citation type="submission" date="2018-11" db="EMBL/GenBank/DDBJ databases">
        <title>Genomic Encyclopedia of Type Strains, Phase IV (KMG-IV): sequencing the most valuable type-strain genomes for metagenomic binning, comparative biology and taxonomic classification.</title>
        <authorList>
            <person name="Goeker M."/>
        </authorList>
    </citation>
    <scope>NUCLEOTIDE SEQUENCE [LARGE SCALE GENOMIC DNA]</scope>
    <source>
        <strain evidence="11 12">DSM 21945</strain>
    </source>
</reference>
<evidence type="ECO:0000313" key="12">
    <source>
        <dbReference type="Proteomes" id="UP000268033"/>
    </source>
</evidence>
<dbReference type="AlphaFoldDB" id="A0A3N1PF56"/>
<dbReference type="InterPro" id="IPR007387">
    <property type="entry name" value="TRAP_DctQ"/>
</dbReference>
<evidence type="ECO:0000256" key="1">
    <source>
        <dbReference type="ARBA" id="ARBA00004429"/>
    </source>
</evidence>
<dbReference type="GO" id="GO:0005886">
    <property type="term" value="C:plasma membrane"/>
    <property type="evidence" value="ECO:0007669"/>
    <property type="project" value="UniProtKB-SubCell"/>
</dbReference>
<sequence>MAAVYKFWSKLEEGAIAFLLASMTLVTFVYVVLNNLYTPFYDLSDWLADKDWTASSDFFLKVGDFFIGLAQEMTWSTALTKALFAWLLFLGMAYGVRTAGHIGVDAVVKLCSKPVQKVLAIVAALACLLYASMMFYASFDWVKTLFNANLYAEDLEQIHIKLWYIGAVVPVGFALVWLRFAEVLVRIIRGLQTGLGLADEAGDALKHVVDGEEHK</sequence>
<dbReference type="STRING" id="584787.GCA_001247655_01863"/>
<keyword evidence="2 9" id="KW-0813">Transport</keyword>
<keyword evidence="3" id="KW-1003">Cell membrane</keyword>
<feature type="transmembrane region" description="Helical" evidence="9">
    <location>
        <begin position="78"/>
        <end position="97"/>
    </location>
</feature>
<dbReference type="OrthoDB" id="9791324at2"/>
<evidence type="ECO:0000256" key="4">
    <source>
        <dbReference type="ARBA" id="ARBA00022519"/>
    </source>
</evidence>
<dbReference type="GO" id="GO:0022857">
    <property type="term" value="F:transmembrane transporter activity"/>
    <property type="evidence" value="ECO:0007669"/>
    <property type="project" value="UniProtKB-UniRule"/>
</dbReference>
<evidence type="ECO:0000256" key="6">
    <source>
        <dbReference type="ARBA" id="ARBA00022989"/>
    </source>
</evidence>
<dbReference type="Proteomes" id="UP000268033">
    <property type="component" value="Unassembled WGS sequence"/>
</dbReference>
<feature type="transmembrane region" description="Helical" evidence="9">
    <location>
        <begin position="15"/>
        <end position="33"/>
    </location>
</feature>